<comment type="caution">
    <text evidence="2">The sequence shown here is derived from an EMBL/GenBank/DDBJ whole genome shotgun (WGS) entry which is preliminary data.</text>
</comment>
<dbReference type="Pfam" id="PF12802">
    <property type="entry name" value="MarR_2"/>
    <property type="match status" value="1"/>
</dbReference>
<evidence type="ECO:0000313" key="3">
    <source>
        <dbReference type="Proteomes" id="UP000295151"/>
    </source>
</evidence>
<dbReference type="RefSeq" id="WP_202866600.1">
    <property type="nucleotide sequence ID" value="NZ_SOCE01000001.1"/>
</dbReference>
<organism evidence="2 3">
    <name type="scientific">Kribbella voronezhensis</name>
    <dbReference type="NCBI Taxonomy" id="2512212"/>
    <lineage>
        <taxon>Bacteria</taxon>
        <taxon>Bacillati</taxon>
        <taxon>Actinomycetota</taxon>
        <taxon>Actinomycetes</taxon>
        <taxon>Propionibacteriales</taxon>
        <taxon>Kribbellaceae</taxon>
        <taxon>Kribbella</taxon>
    </lineage>
</organism>
<dbReference type="InterPro" id="IPR036390">
    <property type="entry name" value="WH_DNA-bd_sf"/>
</dbReference>
<dbReference type="EMBL" id="SOCE01000001">
    <property type="protein sequence ID" value="TDU87040.1"/>
    <property type="molecule type" value="Genomic_DNA"/>
</dbReference>
<reference evidence="2 3" key="1">
    <citation type="submission" date="2019-03" db="EMBL/GenBank/DDBJ databases">
        <title>Genomic Encyclopedia of Type Strains, Phase III (KMG-III): the genomes of soil and plant-associated and newly described type strains.</title>
        <authorList>
            <person name="Whitman W."/>
        </authorList>
    </citation>
    <scope>NUCLEOTIDE SEQUENCE [LARGE SCALE GENOMIC DNA]</scope>
    <source>
        <strain evidence="2 3">VKM Ac-2575</strain>
    </source>
</reference>
<dbReference type="InterPro" id="IPR039422">
    <property type="entry name" value="MarR/SlyA-like"/>
</dbReference>
<sequence>MISESEEPARLLLELQRATHATLQELTAKLVDLDLSPSEINALGNLSDGRPRTVSELGAAIGIRPTTLTGVLDRLERRGCLTRGVRAGDRRAVLIELTEDGRETADLIAAAIAEIEHQALADLPAEVVGNFRRVLRALAGGGSGE</sequence>
<evidence type="ECO:0000313" key="2">
    <source>
        <dbReference type="EMBL" id="TDU87040.1"/>
    </source>
</evidence>
<dbReference type="InterPro" id="IPR000835">
    <property type="entry name" value="HTH_MarR-typ"/>
</dbReference>
<dbReference type="GO" id="GO:0006950">
    <property type="term" value="P:response to stress"/>
    <property type="evidence" value="ECO:0007669"/>
    <property type="project" value="TreeGrafter"/>
</dbReference>
<name>A0A4R7T5B7_9ACTN</name>
<dbReference type="GO" id="GO:0003700">
    <property type="term" value="F:DNA-binding transcription factor activity"/>
    <property type="evidence" value="ECO:0007669"/>
    <property type="project" value="InterPro"/>
</dbReference>
<proteinExistence type="predicted"/>
<feature type="domain" description="HTH marR-type" evidence="1">
    <location>
        <begin position="5"/>
        <end position="140"/>
    </location>
</feature>
<dbReference type="GO" id="GO:0003677">
    <property type="term" value="F:DNA binding"/>
    <property type="evidence" value="ECO:0007669"/>
    <property type="project" value="UniProtKB-KW"/>
</dbReference>
<dbReference type="PROSITE" id="PS50995">
    <property type="entry name" value="HTH_MARR_2"/>
    <property type="match status" value="1"/>
</dbReference>
<dbReference type="AlphaFoldDB" id="A0A4R7T5B7"/>
<dbReference type="SMART" id="SM00347">
    <property type="entry name" value="HTH_MARR"/>
    <property type="match status" value="1"/>
</dbReference>
<keyword evidence="2" id="KW-0238">DNA-binding</keyword>
<keyword evidence="3" id="KW-1185">Reference proteome</keyword>
<dbReference type="SUPFAM" id="SSF46785">
    <property type="entry name" value="Winged helix' DNA-binding domain"/>
    <property type="match status" value="1"/>
</dbReference>
<gene>
    <name evidence="2" type="ORF">EV138_0557</name>
</gene>
<dbReference type="PANTHER" id="PTHR33164">
    <property type="entry name" value="TRANSCRIPTIONAL REGULATOR, MARR FAMILY"/>
    <property type="match status" value="1"/>
</dbReference>
<protein>
    <submittedName>
        <fullName evidence="2">DNA-binding MarR family transcriptional regulator</fullName>
    </submittedName>
</protein>
<dbReference type="InterPro" id="IPR036388">
    <property type="entry name" value="WH-like_DNA-bd_sf"/>
</dbReference>
<dbReference type="Gene3D" id="1.10.10.10">
    <property type="entry name" value="Winged helix-like DNA-binding domain superfamily/Winged helix DNA-binding domain"/>
    <property type="match status" value="1"/>
</dbReference>
<dbReference type="Proteomes" id="UP000295151">
    <property type="component" value="Unassembled WGS sequence"/>
</dbReference>
<dbReference type="PRINTS" id="PR00598">
    <property type="entry name" value="HTHMARR"/>
</dbReference>
<dbReference type="PANTHER" id="PTHR33164:SF43">
    <property type="entry name" value="HTH-TYPE TRANSCRIPTIONAL REPRESSOR YETL"/>
    <property type="match status" value="1"/>
</dbReference>
<accession>A0A4R7T5B7</accession>
<evidence type="ECO:0000259" key="1">
    <source>
        <dbReference type="PROSITE" id="PS50995"/>
    </source>
</evidence>